<organism evidence="1 2">
    <name type="scientific">Violaceomyces palustris</name>
    <dbReference type="NCBI Taxonomy" id="1673888"/>
    <lineage>
        <taxon>Eukaryota</taxon>
        <taxon>Fungi</taxon>
        <taxon>Dikarya</taxon>
        <taxon>Basidiomycota</taxon>
        <taxon>Ustilaginomycotina</taxon>
        <taxon>Ustilaginomycetes</taxon>
        <taxon>Violaceomycetales</taxon>
        <taxon>Violaceomycetaceae</taxon>
        <taxon>Violaceomyces</taxon>
    </lineage>
</organism>
<dbReference type="Proteomes" id="UP000245626">
    <property type="component" value="Unassembled WGS sequence"/>
</dbReference>
<gene>
    <name evidence="1" type="ORF">IE53DRAFT_16330</name>
</gene>
<keyword evidence="2" id="KW-1185">Reference proteome</keyword>
<name>A0ACD0P250_9BASI</name>
<proteinExistence type="predicted"/>
<reference evidence="1 2" key="1">
    <citation type="journal article" date="2018" name="Mol. Biol. Evol.">
        <title>Broad Genomic Sampling Reveals a Smut Pathogenic Ancestry of the Fungal Clade Ustilaginomycotina.</title>
        <authorList>
            <person name="Kijpornyongpan T."/>
            <person name="Mondo S.J."/>
            <person name="Barry K."/>
            <person name="Sandor L."/>
            <person name="Lee J."/>
            <person name="Lipzen A."/>
            <person name="Pangilinan J."/>
            <person name="LaButti K."/>
            <person name="Hainaut M."/>
            <person name="Henrissat B."/>
            <person name="Grigoriev I.V."/>
            <person name="Spatafora J.W."/>
            <person name="Aime M.C."/>
        </authorList>
    </citation>
    <scope>NUCLEOTIDE SEQUENCE [LARGE SCALE GENOMIC DNA]</scope>
    <source>
        <strain evidence="1 2">SA 807</strain>
    </source>
</reference>
<evidence type="ECO:0000313" key="2">
    <source>
        <dbReference type="Proteomes" id="UP000245626"/>
    </source>
</evidence>
<protein>
    <submittedName>
        <fullName evidence="1">Uncharacterized protein</fullName>
    </submittedName>
</protein>
<dbReference type="EMBL" id="KZ819793">
    <property type="protein sequence ID" value="PWN52154.1"/>
    <property type="molecule type" value="Genomic_DNA"/>
</dbReference>
<evidence type="ECO:0000313" key="1">
    <source>
        <dbReference type="EMBL" id="PWN52154.1"/>
    </source>
</evidence>
<accession>A0ACD0P250</accession>
<sequence>MDEEHTSTVCSNANQGEIEVGEVDGGPDQSQTLFYQGRQDVSRSSDFDLTLALHPRSSRFSSTLHLPFSTPSNPDSKARNVPKLLESLPDKSFLVEKREGNGREKGLLGTSVSSRVVFLEQQSFQPTSICSPHLLFDRAHHAFQVPTHLFIFKKRKRIIRALLFCKSFSSGRLGLAICQLDESAHNPTSGPDPALSSES</sequence>